<proteinExistence type="predicted"/>
<organism evidence="2">
    <name type="scientific">uncultured Sulfurovum sp</name>
    <dbReference type="NCBI Taxonomy" id="269237"/>
    <lineage>
        <taxon>Bacteria</taxon>
        <taxon>Pseudomonadati</taxon>
        <taxon>Campylobacterota</taxon>
        <taxon>Epsilonproteobacteria</taxon>
        <taxon>Campylobacterales</taxon>
        <taxon>Sulfurovaceae</taxon>
        <taxon>Sulfurovum</taxon>
        <taxon>environmental samples</taxon>
    </lineage>
</organism>
<feature type="region of interest" description="Disordered" evidence="1">
    <location>
        <begin position="36"/>
        <end position="61"/>
    </location>
</feature>
<reference evidence="2" key="1">
    <citation type="submission" date="2020-01" db="EMBL/GenBank/DDBJ databases">
        <authorList>
            <person name="Meier V. D."/>
            <person name="Meier V D."/>
        </authorList>
    </citation>
    <scope>NUCLEOTIDE SEQUENCE</scope>
    <source>
        <strain evidence="2">HLG_WM_MAG_04</strain>
    </source>
</reference>
<accession>A0A6S6SWX7</accession>
<dbReference type="EMBL" id="CACVAX010000042">
    <property type="protein sequence ID" value="CAA6815140.1"/>
    <property type="molecule type" value="Genomic_DNA"/>
</dbReference>
<dbReference type="AlphaFoldDB" id="A0A6S6SWX7"/>
<sequence>MPRIARGERVGGIYHIINRGKNKRGQATLKITTAIIHKKQKRTHAKNSKRRDRRRDLSYYQ</sequence>
<evidence type="ECO:0000256" key="1">
    <source>
        <dbReference type="SAM" id="MobiDB-lite"/>
    </source>
</evidence>
<feature type="compositionally biased region" description="Basic residues" evidence="1">
    <location>
        <begin position="36"/>
        <end position="53"/>
    </location>
</feature>
<evidence type="ECO:0000313" key="2">
    <source>
        <dbReference type="EMBL" id="CAA6815140.1"/>
    </source>
</evidence>
<gene>
    <name evidence="2" type="ORF">HELGO_WM21715</name>
</gene>
<protein>
    <submittedName>
        <fullName evidence="2">Uncharacterized protein</fullName>
    </submittedName>
</protein>
<name>A0A6S6SWX7_9BACT</name>